<reference evidence="1" key="1">
    <citation type="submission" date="2022-11" db="EMBL/GenBank/DDBJ databases">
        <title>Chromosome-level genome of Pogonophryne albipinna.</title>
        <authorList>
            <person name="Jo E."/>
        </authorList>
    </citation>
    <scope>NUCLEOTIDE SEQUENCE</scope>
    <source>
        <strain evidence="1">SGF0006</strain>
        <tissue evidence="1">Muscle</tissue>
    </source>
</reference>
<organism evidence="1 2">
    <name type="scientific">Pogonophryne albipinna</name>
    <dbReference type="NCBI Taxonomy" id="1090488"/>
    <lineage>
        <taxon>Eukaryota</taxon>
        <taxon>Metazoa</taxon>
        <taxon>Chordata</taxon>
        <taxon>Craniata</taxon>
        <taxon>Vertebrata</taxon>
        <taxon>Euteleostomi</taxon>
        <taxon>Actinopterygii</taxon>
        <taxon>Neopterygii</taxon>
        <taxon>Teleostei</taxon>
        <taxon>Neoteleostei</taxon>
        <taxon>Acanthomorphata</taxon>
        <taxon>Eupercaria</taxon>
        <taxon>Perciformes</taxon>
        <taxon>Notothenioidei</taxon>
        <taxon>Pogonophryne</taxon>
    </lineage>
</organism>
<comment type="caution">
    <text evidence="1">The sequence shown here is derived from an EMBL/GenBank/DDBJ whole genome shotgun (WGS) entry which is preliminary data.</text>
</comment>
<dbReference type="AlphaFoldDB" id="A0AAD6F9V2"/>
<sequence>MPHSLWLQYPKELEATDPEILSWNTPSLPPVCSAQRGTMDFNVKKLASGAGVFFTRAVQVTRILSRRHRAPSSPGGLT</sequence>
<gene>
    <name evidence="1" type="ORF">JOQ06_008251</name>
</gene>
<feature type="non-terminal residue" evidence="1">
    <location>
        <position position="1"/>
    </location>
</feature>
<evidence type="ECO:0000313" key="2">
    <source>
        <dbReference type="Proteomes" id="UP001219934"/>
    </source>
</evidence>
<dbReference type="Proteomes" id="UP001219934">
    <property type="component" value="Unassembled WGS sequence"/>
</dbReference>
<keyword evidence="2" id="KW-1185">Reference proteome</keyword>
<evidence type="ECO:0000313" key="1">
    <source>
        <dbReference type="EMBL" id="KAJ4926067.1"/>
    </source>
</evidence>
<dbReference type="EMBL" id="JAPTMU010000020">
    <property type="protein sequence ID" value="KAJ4926067.1"/>
    <property type="molecule type" value="Genomic_DNA"/>
</dbReference>
<accession>A0AAD6F9V2</accession>
<name>A0AAD6F9V2_9TELE</name>
<proteinExistence type="predicted"/>
<protein>
    <submittedName>
        <fullName evidence="1">Uncharacterized protein</fullName>
    </submittedName>
</protein>